<sequence>CVLLLLLFQESISLGRREGSTDNNENEATGTSQLRPGLDFSAEARYYVCLVSVSAFWWITEGLAIQIGPPELWSLAEIINSLHGLIVTIIFFLNPNKRRLILQRFTCCNNNATAVTLPAQSAVHHDRKKF</sequence>
<dbReference type="AlphaFoldDB" id="A0AAV2QIH8"/>
<keyword evidence="4" id="KW-1185">Reference proteome</keyword>
<feature type="non-terminal residue" evidence="3">
    <location>
        <position position="1"/>
    </location>
</feature>
<keyword evidence="2" id="KW-0732">Signal</keyword>
<name>A0AAV2QIH8_MEGNR</name>
<feature type="transmembrane region" description="Helical" evidence="1">
    <location>
        <begin position="72"/>
        <end position="94"/>
    </location>
</feature>
<protein>
    <submittedName>
        <fullName evidence="3">Uncharacterized protein</fullName>
    </submittedName>
</protein>
<feature type="signal peptide" evidence="2">
    <location>
        <begin position="1"/>
        <end position="15"/>
    </location>
</feature>
<feature type="chain" id="PRO_5043651702" evidence="2">
    <location>
        <begin position="16"/>
        <end position="130"/>
    </location>
</feature>
<dbReference type="EMBL" id="CAXKWB010006266">
    <property type="protein sequence ID" value="CAL4082263.1"/>
    <property type="molecule type" value="Genomic_DNA"/>
</dbReference>
<evidence type="ECO:0000313" key="4">
    <source>
        <dbReference type="Proteomes" id="UP001497623"/>
    </source>
</evidence>
<dbReference type="Proteomes" id="UP001497623">
    <property type="component" value="Unassembled WGS sequence"/>
</dbReference>
<keyword evidence="1" id="KW-0472">Membrane</keyword>
<evidence type="ECO:0000256" key="2">
    <source>
        <dbReference type="SAM" id="SignalP"/>
    </source>
</evidence>
<reference evidence="3 4" key="1">
    <citation type="submission" date="2024-05" db="EMBL/GenBank/DDBJ databases">
        <authorList>
            <person name="Wallberg A."/>
        </authorList>
    </citation>
    <scope>NUCLEOTIDE SEQUENCE [LARGE SCALE GENOMIC DNA]</scope>
</reference>
<organism evidence="3 4">
    <name type="scientific">Meganyctiphanes norvegica</name>
    <name type="common">Northern krill</name>
    <name type="synonym">Thysanopoda norvegica</name>
    <dbReference type="NCBI Taxonomy" id="48144"/>
    <lineage>
        <taxon>Eukaryota</taxon>
        <taxon>Metazoa</taxon>
        <taxon>Ecdysozoa</taxon>
        <taxon>Arthropoda</taxon>
        <taxon>Crustacea</taxon>
        <taxon>Multicrustacea</taxon>
        <taxon>Malacostraca</taxon>
        <taxon>Eumalacostraca</taxon>
        <taxon>Eucarida</taxon>
        <taxon>Euphausiacea</taxon>
        <taxon>Euphausiidae</taxon>
        <taxon>Meganyctiphanes</taxon>
    </lineage>
</organism>
<evidence type="ECO:0000256" key="1">
    <source>
        <dbReference type="SAM" id="Phobius"/>
    </source>
</evidence>
<comment type="caution">
    <text evidence="3">The sequence shown here is derived from an EMBL/GenBank/DDBJ whole genome shotgun (WGS) entry which is preliminary data.</text>
</comment>
<evidence type="ECO:0000313" key="3">
    <source>
        <dbReference type="EMBL" id="CAL4082263.1"/>
    </source>
</evidence>
<accession>A0AAV2QIH8</accession>
<proteinExistence type="predicted"/>
<keyword evidence="1" id="KW-1133">Transmembrane helix</keyword>
<gene>
    <name evidence="3" type="ORF">MNOR_LOCUS11788</name>
</gene>
<keyword evidence="1" id="KW-0812">Transmembrane</keyword>